<dbReference type="GO" id="GO:0006351">
    <property type="term" value="P:DNA-templated transcription"/>
    <property type="evidence" value="ECO:0007669"/>
    <property type="project" value="TreeGrafter"/>
</dbReference>
<evidence type="ECO:0000259" key="5">
    <source>
        <dbReference type="PROSITE" id="PS50931"/>
    </source>
</evidence>
<dbReference type="AlphaFoldDB" id="A0A7L7TD75"/>
<dbReference type="PROSITE" id="PS50931">
    <property type="entry name" value="HTH_LYSR"/>
    <property type="match status" value="1"/>
</dbReference>
<evidence type="ECO:0000256" key="3">
    <source>
        <dbReference type="ARBA" id="ARBA00023125"/>
    </source>
</evidence>
<keyword evidence="3" id="KW-0238">DNA-binding</keyword>
<evidence type="ECO:0000313" key="6">
    <source>
        <dbReference type="EMBL" id="QOC74731.1"/>
    </source>
</evidence>
<keyword evidence="2" id="KW-0805">Transcription regulation</keyword>
<protein>
    <submittedName>
        <fullName evidence="6">LysR family transcriptional regulator</fullName>
    </submittedName>
</protein>
<dbReference type="SUPFAM" id="SSF53850">
    <property type="entry name" value="Periplasmic binding protein-like II"/>
    <property type="match status" value="1"/>
</dbReference>
<proteinExistence type="inferred from homology"/>
<evidence type="ECO:0000256" key="2">
    <source>
        <dbReference type="ARBA" id="ARBA00023015"/>
    </source>
</evidence>
<dbReference type="Pfam" id="PF00126">
    <property type="entry name" value="HTH_1"/>
    <property type="match status" value="1"/>
</dbReference>
<dbReference type="PANTHER" id="PTHR30537">
    <property type="entry name" value="HTH-TYPE TRANSCRIPTIONAL REGULATOR"/>
    <property type="match status" value="1"/>
</dbReference>
<dbReference type="SUPFAM" id="SSF46785">
    <property type="entry name" value="Winged helix' DNA-binding domain"/>
    <property type="match status" value="1"/>
</dbReference>
<dbReference type="GO" id="GO:0043565">
    <property type="term" value="F:sequence-specific DNA binding"/>
    <property type="evidence" value="ECO:0007669"/>
    <property type="project" value="TreeGrafter"/>
</dbReference>
<evidence type="ECO:0000256" key="1">
    <source>
        <dbReference type="ARBA" id="ARBA00009437"/>
    </source>
</evidence>
<accession>A0A7L7TD75</accession>
<feature type="domain" description="HTH lysR-type" evidence="5">
    <location>
        <begin position="1"/>
        <end position="59"/>
    </location>
</feature>
<dbReference type="InterPro" id="IPR058163">
    <property type="entry name" value="LysR-type_TF_proteobact-type"/>
</dbReference>
<dbReference type="InterPro" id="IPR000847">
    <property type="entry name" value="LysR_HTH_N"/>
</dbReference>
<dbReference type="InterPro" id="IPR005119">
    <property type="entry name" value="LysR_subst-bd"/>
</dbReference>
<dbReference type="Gene3D" id="3.40.190.290">
    <property type="match status" value="1"/>
</dbReference>
<dbReference type="PANTHER" id="PTHR30537:SF72">
    <property type="entry name" value="LYSR FAMILY TRANSCRIPTIONAL REGULATOR"/>
    <property type="match status" value="1"/>
</dbReference>
<dbReference type="GO" id="GO:0003700">
    <property type="term" value="F:DNA-binding transcription factor activity"/>
    <property type="evidence" value="ECO:0007669"/>
    <property type="project" value="InterPro"/>
</dbReference>
<dbReference type="EMBL" id="MT570100">
    <property type="protein sequence ID" value="QOC74731.1"/>
    <property type="molecule type" value="Genomic_DNA"/>
</dbReference>
<reference evidence="6" key="1">
    <citation type="submission" date="2020-06" db="EMBL/GenBank/DDBJ databases">
        <authorList>
            <person name="Zhou D."/>
            <person name="Xu Y."/>
        </authorList>
    </citation>
    <scope>NUCLEOTIDE SEQUENCE</scope>
    <source>
        <strain evidence="6">201313294</strain>
        <plasmid evidence="6">p13294-1NR</plasmid>
    </source>
</reference>
<dbReference type="InterPro" id="IPR036390">
    <property type="entry name" value="WH_DNA-bd_sf"/>
</dbReference>
<dbReference type="InterPro" id="IPR036388">
    <property type="entry name" value="WH-like_DNA-bd_sf"/>
</dbReference>
<comment type="similarity">
    <text evidence="1">Belongs to the LysR transcriptional regulatory family.</text>
</comment>
<dbReference type="RefSeq" id="WP_413774067.1">
    <property type="nucleotide sequence ID" value="NZ_MT570100.1"/>
</dbReference>
<evidence type="ECO:0000256" key="4">
    <source>
        <dbReference type="ARBA" id="ARBA00023163"/>
    </source>
</evidence>
<keyword evidence="6" id="KW-0614">Plasmid</keyword>
<organism evidence="6">
    <name type="scientific">Klebsiella quasipneumoniae</name>
    <dbReference type="NCBI Taxonomy" id="1463165"/>
    <lineage>
        <taxon>Bacteria</taxon>
        <taxon>Pseudomonadati</taxon>
        <taxon>Pseudomonadota</taxon>
        <taxon>Gammaproteobacteria</taxon>
        <taxon>Enterobacterales</taxon>
        <taxon>Enterobacteriaceae</taxon>
        <taxon>Klebsiella/Raoultella group</taxon>
        <taxon>Klebsiella</taxon>
        <taxon>Klebsiella pneumoniae complex</taxon>
    </lineage>
</organism>
<sequence length="299" mass="34298">MNKLESLRCFCIAAETLQFRETAVRLSVSPQVVSRTISELEEMLGESLFKRNTRSMRLTGFGEEFLAQATQLLEDSERLFSRGGHREKEMSGTVRITLPRLPDNDAILNELLEEVVLYPNLTIDWRVDASKLNLVDEQIDIGLRISSRPDRRYISRRICQMHEIIVASPSLLAKTGQPKDVDDLQKNYPLSGLLDPSTGRIWPWHISESLTVSPTKLKVVTTDAYSELGSALGGQTFSHLLECMCRQYIRSGELIHLFPDIVKSKWQMYLFRPQQVVTSARVKYVFECLEKILKKRYTN</sequence>
<dbReference type="Gene3D" id="1.10.10.10">
    <property type="entry name" value="Winged helix-like DNA-binding domain superfamily/Winged helix DNA-binding domain"/>
    <property type="match status" value="1"/>
</dbReference>
<keyword evidence="4" id="KW-0804">Transcription</keyword>
<geneLocation type="plasmid" evidence="6">
    <name>p13294-1NR</name>
</geneLocation>
<dbReference type="Pfam" id="PF03466">
    <property type="entry name" value="LysR_substrate"/>
    <property type="match status" value="1"/>
</dbReference>
<name>A0A7L7TD75_9ENTR</name>